<dbReference type="AlphaFoldDB" id="A0A508X624"/>
<gene>
    <name evidence="1" type="ORF">BMJ33_16010</name>
    <name evidence="2" type="ORF">EMEDMD4_790022</name>
</gene>
<reference evidence="1" key="1">
    <citation type="submission" date="2017-04" db="EMBL/GenBank/DDBJ databases">
        <authorList>
            <person name="Porter S."/>
            <person name="Friesen M.L."/>
            <person name="Faber-Hammond J."/>
        </authorList>
    </citation>
    <scope>NUCLEOTIDE SEQUENCE</scope>
    <source>
        <strain evidence="1">Str16</strain>
    </source>
</reference>
<keyword evidence="3" id="KW-1185">Reference proteome</keyword>
<dbReference type="Proteomes" id="UP000507954">
    <property type="component" value="Unassembled WGS sequence"/>
</dbReference>
<dbReference type="EMBL" id="CABFNB010000149">
    <property type="protein sequence ID" value="VTZ64998.1"/>
    <property type="molecule type" value="Genomic_DNA"/>
</dbReference>
<reference evidence="2" key="3">
    <citation type="submission" date="2019-06" db="EMBL/GenBank/DDBJ databases">
        <authorList>
            <person name="Le Quere A."/>
            <person name="Colella S."/>
        </authorList>
    </citation>
    <scope>NUCLEOTIDE SEQUENCE</scope>
    <source>
        <strain evidence="2">EmedicaeMD41</strain>
    </source>
</reference>
<evidence type="ECO:0000313" key="1">
    <source>
        <dbReference type="EMBL" id="PLU02886.1"/>
    </source>
</evidence>
<reference evidence="1 3" key="2">
    <citation type="journal article" date="2018" name="FEMS Microbiol. Ecol.">
        <title>Co-invading symbiotic mutualists of Medicago polymorpha retain high ancestral diversity and contain diverse accessory genomes.</title>
        <authorList>
            <person name="Porter S.S."/>
            <person name="Faber-Hammond J.J."/>
            <person name="Friesen M.L."/>
        </authorList>
    </citation>
    <scope>NUCLEOTIDE SEQUENCE [LARGE SCALE GENOMIC DNA]</scope>
    <source>
        <strain evidence="1 3">Str16</strain>
    </source>
</reference>
<evidence type="ECO:0000313" key="2">
    <source>
        <dbReference type="EMBL" id="VTZ64998.1"/>
    </source>
</evidence>
<protein>
    <recommendedName>
        <fullName evidence="4">Hemerythrin-like domain-containing protein</fullName>
    </recommendedName>
</protein>
<sequence>MAVSSPLHRLEAKYGELLALCDAVESIMDSLGGSMDRNLCLATAAKIRTLSLGRPLDEPLPSLSVRTTRADRAFALDVSHLADTLRSAASERCAVSWETVALMLGAFLEGLRHHVAAEQAIIAAIKRSSTRH</sequence>
<proteinExistence type="predicted"/>
<accession>A0A508X624</accession>
<evidence type="ECO:0000313" key="3">
    <source>
        <dbReference type="Proteomes" id="UP001190825"/>
    </source>
</evidence>
<name>A0A508X624_9HYPH</name>
<organism evidence="2">
    <name type="scientific">Sinorhizobium medicae</name>
    <dbReference type="NCBI Taxonomy" id="110321"/>
    <lineage>
        <taxon>Bacteria</taxon>
        <taxon>Pseudomonadati</taxon>
        <taxon>Pseudomonadota</taxon>
        <taxon>Alphaproteobacteria</taxon>
        <taxon>Hyphomicrobiales</taxon>
        <taxon>Rhizobiaceae</taxon>
        <taxon>Sinorhizobium/Ensifer group</taxon>
        <taxon>Sinorhizobium</taxon>
    </lineage>
</organism>
<dbReference type="Proteomes" id="UP001190825">
    <property type="component" value="Unassembled WGS sequence"/>
</dbReference>
<evidence type="ECO:0008006" key="4">
    <source>
        <dbReference type="Google" id="ProtNLM"/>
    </source>
</evidence>
<dbReference type="EMBL" id="NBUC01000074">
    <property type="protein sequence ID" value="PLU02886.1"/>
    <property type="molecule type" value="Genomic_DNA"/>
</dbReference>